<comment type="catalytic activity">
    <reaction evidence="9">
        <text>(6S)-5,6,7,8-tetrahydrofolate + NADP(+) = 7,8-dihydrofolate + NADPH + H(+)</text>
        <dbReference type="Rhea" id="RHEA:15009"/>
        <dbReference type="ChEBI" id="CHEBI:15378"/>
        <dbReference type="ChEBI" id="CHEBI:57451"/>
        <dbReference type="ChEBI" id="CHEBI:57453"/>
        <dbReference type="ChEBI" id="CHEBI:57783"/>
        <dbReference type="ChEBI" id="CHEBI:58349"/>
        <dbReference type="EC" id="1.5.1.3"/>
    </reaction>
</comment>
<protein>
    <recommendedName>
        <fullName evidence="4">Dihydrofolate reductase</fullName>
        <ecNumber evidence="3">1.5.1.3</ecNumber>
    </recommendedName>
</protein>
<dbReference type="AlphaFoldDB" id="A0AAD1WBH3"/>
<evidence type="ECO:0000256" key="9">
    <source>
        <dbReference type="ARBA" id="ARBA00048873"/>
    </source>
</evidence>
<dbReference type="GO" id="GO:0046655">
    <property type="term" value="P:folic acid metabolic process"/>
    <property type="evidence" value="ECO:0007669"/>
    <property type="project" value="TreeGrafter"/>
</dbReference>
<dbReference type="FunFam" id="3.40.430.10:FF:000002">
    <property type="entry name" value="Dihydrofolate reductase"/>
    <property type="match status" value="1"/>
</dbReference>
<gene>
    <name evidence="12" type="ORF">PECUL_23A031958</name>
</gene>
<dbReference type="GO" id="GO:0004146">
    <property type="term" value="F:dihydrofolate reductase activity"/>
    <property type="evidence" value="ECO:0007669"/>
    <property type="project" value="UniProtKB-EC"/>
</dbReference>
<evidence type="ECO:0000256" key="6">
    <source>
        <dbReference type="ARBA" id="ARBA00022609"/>
    </source>
</evidence>
<sequence length="193" mass="22368">MRSRVLHSIVAVCPPGMGIGKDGTLPWPYLRNEFKHFQKMTMTPTVEGKQNVVIMGRKTWFSIPEKNRPLKNRINIVLSKELTVTPQGAHYLAKSLDDALELLETPELKDQTDLVWIIGGSSLYKELLDKPVNQRLFLTRILKEFVCDTFLPEIDFQSYKLLPEYPEIPSEIQEENGIQYKFEVYEKKVTEHC</sequence>
<keyword evidence="5" id="KW-0554">One-carbon metabolism</keyword>
<dbReference type="CDD" id="cd00209">
    <property type="entry name" value="DHFR"/>
    <property type="match status" value="1"/>
</dbReference>
<dbReference type="Proteomes" id="UP001295444">
    <property type="component" value="Chromosome 05"/>
</dbReference>
<dbReference type="InterPro" id="IPR001796">
    <property type="entry name" value="DHFR_dom"/>
</dbReference>
<dbReference type="SUPFAM" id="SSF53597">
    <property type="entry name" value="Dihydrofolate reductase-like"/>
    <property type="match status" value="1"/>
</dbReference>
<feature type="domain" description="DHFR" evidence="11">
    <location>
        <begin position="5"/>
        <end position="187"/>
    </location>
</feature>
<dbReference type="InterPro" id="IPR024072">
    <property type="entry name" value="DHFR-like_dom_sf"/>
</dbReference>
<evidence type="ECO:0000256" key="7">
    <source>
        <dbReference type="ARBA" id="ARBA00022857"/>
    </source>
</evidence>
<dbReference type="Pfam" id="PF00186">
    <property type="entry name" value="DHFR_1"/>
    <property type="match status" value="1"/>
</dbReference>
<proteinExistence type="inferred from homology"/>
<dbReference type="GO" id="GO:0005739">
    <property type="term" value="C:mitochondrion"/>
    <property type="evidence" value="ECO:0007669"/>
    <property type="project" value="TreeGrafter"/>
</dbReference>
<accession>A0AAD1WBH3</accession>
<evidence type="ECO:0000259" key="11">
    <source>
        <dbReference type="PROSITE" id="PS51330"/>
    </source>
</evidence>
<dbReference type="PANTHER" id="PTHR48069:SF6">
    <property type="entry name" value="DIHYDROFOLATE REDUCTASE"/>
    <property type="match status" value="1"/>
</dbReference>
<evidence type="ECO:0000313" key="12">
    <source>
        <dbReference type="EMBL" id="CAH2296934.1"/>
    </source>
</evidence>
<dbReference type="EMBL" id="OW240916">
    <property type="protein sequence ID" value="CAH2296934.1"/>
    <property type="molecule type" value="Genomic_DNA"/>
</dbReference>
<keyword evidence="13" id="KW-1185">Reference proteome</keyword>
<dbReference type="InterPro" id="IPR017925">
    <property type="entry name" value="DHFR_CS"/>
</dbReference>
<evidence type="ECO:0000313" key="13">
    <source>
        <dbReference type="Proteomes" id="UP001295444"/>
    </source>
</evidence>
<keyword evidence="6" id="KW-0487">Methotrexate resistance</keyword>
<evidence type="ECO:0000256" key="4">
    <source>
        <dbReference type="ARBA" id="ARBA00018886"/>
    </source>
</evidence>
<dbReference type="GO" id="GO:0050661">
    <property type="term" value="F:NADP binding"/>
    <property type="evidence" value="ECO:0007669"/>
    <property type="project" value="InterPro"/>
</dbReference>
<dbReference type="PROSITE" id="PS00075">
    <property type="entry name" value="DHFR_1"/>
    <property type="match status" value="1"/>
</dbReference>
<dbReference type="GO" id="GO:0046452">
    <property type="term" value="P:dihydrofolate metabolic process"/>
    <property type="evidence" value="ECO:0007669"/>
    <property type="project" value="TreeGrafter"/>
</dbReference>
<dbReference type="GO" id="GO:0006730">
    <property type="term" value="P:one-carbon metabolic process"/>
    <property type="evidence" value="ECO:0007669"/>
    <property type="project" value="UniProtKB-KW"/>
</dbReference>
<dbReference type="EC" id="1.5.1.3" evidence="3"/>
<dbReference type="PRINTS" id="PR00070">
    <property type="entry name" value="DHFR"/>
</dbReference>
<dbReference type="GO" id="GO:0031427">
    <property type="term" value="P:response to methotrexate"/>
    <property type="evidence" value="ECO:0007669"/>
    <property type="project" value="UniProtKB-KW"/>
</dbReference>
<keyword evidence="8" id="KW-0560">Oxidoreductase</keyword>
<evidence type="ECO:0000256" key="5">
    <source>
        <dbReference type="ARBA" id="ARBA00022563"/>
    </source>
</evidence>
<evidence type="ECO:0000256" key="8">
    <source>
        <dbReference type="ARBA" id="ARBA00023002"/>
    </source>
</evidence>
<dbReference type="InterPro" id="IPR012259">
    <property type="entry name" value="DHFR"/>
</dbReference>
<dbReference type="GO" id="GO:0046654">
    <property type="term" value="P:tetrahydrofolate biosynthetic process"/>
    <property type="evidence" value="ECO:0007669"/>
    <property type="project" value="InterPro"/>
</dbReference>
<keyword evidence="7" id="KW-0521">NADP</keyword>
<evidence type="ECO:0000256" key="1">
    <source>
        <dbReference type="ARBA" id="ARBA00004903"/>
    </source>
</evidence>
<reference evidence="12" key="1">
    <citation type="submission" date="2022-03" db="EMBL/GenBank/DDBJ databases">
        <authorList>
            <person name="Alioto T."/>
            <person name="Alioto T."/>
            <person name="Gomez Garrido J."/>
        </authorList>
    </citation>
    <scope>NUCLEOTIDE SEQUENCE</scope>
</reference>
<evidence type="ECO:0000256" key="10">
    <source>
        <dbReference type="RuleBase" id="RU004474"/>
    </source>
</evidence>
<evidence type="ECO:0000256" key="2">
    <source>
        <dbReference type="ARBA" id="ARBA00009539"/>
    </source>
</evidence>
<organism evidence="12 13">
    <name type="scientific">Pelobates cultripes</name>
    <name type="common">Western spadefoot toad</name>
    <dbReference type="NCBI Taxonomy" id="61616"/>
    <lineage>
        <taxon>Eukaryota</taxon>
        <taxon>Metazoa</taxon>
        <taxon>Chordata</taxon>
        <taxon>Craniata</taxon>
        <taxon>Vertebrata</taxon>
        <taxon>Euteleostomi</taxon>
        <taxon>Amphibia</taxon>
        <taxon>Batrachia</taxon>
        <taxon>Anura</taxon>
        <taxon>Pelobatoidea</taxon>
        <taxon>Pelobatidae</taxon>
        <taxon>Pelobates</taxon>
    </lineage>
</organism>
<comment type="pathway">
    <text evidence="1">Cofactor biosynthesis; tetrahydrofolate biosynthesis; 5,6,7,8-tetrahydrofolate from 7,8-dihydrofolate: step 1/1.</text>
</comment>
<dbReference type="PANTHER" id="PTHR48069">
    <property type="entry name" value="DIHYDROFOLATE REDUCTASE"/>
    <property type="match status" value="1"/>
</dbReference>
<dbReference type="PROSITE" id="PS51330">
    <property type="entry name" value="DHFR_2"/>
    <property type="match status" value="1"/>
</dbReference>
<evidence type="ECO:0000256" key="3">
    <source>
        <dbReference type="ARBA" id="ARBA00012856"/>
    </source>
</evidence>
<name>A0AAD1WBH3_PELCU</name>
<dbReference type="Gene3D" id="3.40.430.10">
    <property type="entry name" value="Dihydrofolate Reductase, subunit A"/>
    <property type="match status" value="1"/>
</dbReference>
<comment type="similarity">
    <text evidence="2 10">Belongs to the dihydrofolate reductase family.</text>
</comment>